<dbReference type="EMBL" id="CP001230">
    <property type="protein sequence ID" value="ACO03210.1"/>
    <property type="molecule type" value="Genomic_DNA"/>
</dbReference>
<dbReference type="RefSeq" id="WP_012675449.1">
    <property type="nucleotide sequence ID" value="NC_012440.1"/>
</dbReference>
<evidence type="ECO:0000256" key="1">
    <source>
        <dbReference type="ARBA" id="ARBA00025483"/>
    </source>
</evidence>
<dbReference type="STRING" id="123214.PERMA_0590"/>
<reference evidence="4 5" key="1">
    <citation type="journal article" date="2009" name="J. Bacteriol.">
        <title>Complete and draft genome sequences of six members of the Aquificales.</title>
        <authorList>
            <person name="Reysenbach A.L."/>
            <person name="Hamamura N."/>
            <person name="Podar M."/>
            <person name="Griffiths E."/>
            <person name="Ferreira S."/>
            <person name="Hochstein R."/>
            <person name="Heidelberg J."/>
            <person name="Johnson J."/>
            <person name="Mead D."/>
            <person name="Pohorille A."/>
            <person name="Sarmiento M."/>
            <person name="Schweighofer K."/>
            <person name="Seshadri R."/>
            <person name="Voytek M.A."/>
        </authorList>
    </citation>
    <scope>NUCLEOTIDE SEQUENCE [LARGE SCALE GENOMIC DNA]</scope>
    <source>
        <strain evidence="5">DSM 14350 / EX-H1</strain>
    </source>
</reference>
<evidence type="ECO:0000259" key="3">
    <source>
        <dbReference type="SMART" id="SM00479"/>
    </source>
</evidence>
<dbReference type="HOGENOM" id="CLU_047806_7_2_0"/>
<dbReference type="FunFam" id="3.30.420.10:FF:000045">
    <property type="entry name" value="3'-5' exonuclease DinG"/>
    <property type="match status" value="1"/>
</dbReference>
<dbReference type="Proteomes" id="UP000001366">
    <property type="component" value="Chromosome"/>
</dbReference>
<dbReference type="GO" id="GO:0008408">
    <property type="term" value="F:3'-5' exonuclease activity"/>
    <property type="evidence" value="ECO:0007669"/>
    <property type="project" value="TreeGrafter"/>
</dbReference>
<dbReference type="Pfam" id="PF00929">
    <property type="entry name" value="RNase_T"/>
    <property type="match status" value="1"/>
</dbReference>
<evidence type="ECO:0000256" key="2">
    <source>
        <dbReference type="ARBA" id="ARBA00026073"/>
    </source>
</evidence>
<proteinExistence type="predicted"/>
<dbReference type="EC" id="2.7.7.7" evidence="4"/>
<dbReference type="GO" id="GO:0003677">
    <property type="term" value="F:DNA binding"/>
    <property type="evidence" value="ECO:0007669"/>
    <property type="project" value="InterPro"/>
</dbReference>
<dbReference type="InterPro" id="IPR012337">
    <property type="entry name" value="RNaseH-like_sf"/>
</dbReference>
<evidence type="ECO:0000313" key="4">
    <source>
        <dbReference type="EMBL" id="ACO03210.1"/>
    </source>
</evidence>
<dbReference type="KEGG" id="pmx:PERMA_0590"/>
<keyword evidence="4" id="KW-0808">Transferase</keyword>
<keyword evidence="5" id="KW-1185">Reference proteome</keyword>
<dbReference type="PANTHER" id="PTHR30231:SF41">
    <property type="entry name" value="DNA POLYMERASE III SUBUNIT EPSILON"/>
    <property type="match status" value="1"/>
</dbReference>
<dbReference type="OrthoDB" id="9803913at2"/>
<dbReference type="GO" id="GO:0045004">
    <property type="term" value="P:DNA replication proofreading"/>
    <property type="evidence" value="ECO:0007669"/>
    <property type="project" value="TreeGrafter"/>
</dbReference>
<name>C0QUL4_PERMH</name>
<dbReference type="SMART" id="SM00479">
    <property type="entry name" value="EXOIII"/>
    <property type="match status" value="1"/>
</dbReference>
<dbReference type="InterPro" id="IPR006054">
    <property type="entry name" value="DnaQ"/>
</dbReference>
<keyword evidence="4" id="KW-0548">Nucleotidyltransferase</keyword>
<organism evidence="4 5">
    <name type="scientific">Persephonella marina (strain DSM 14350 / EX-H1)</name>
    <dbReference type="NCBI Taxonomy" id="123214"/>
    <lineage>
        <taxon>Bacteria</taxon>
        <taxon>Pseudomonadati</taxon>
        <taxon>Aquificota</taxon>
        <taxon>Aquificia</taxon>
        <taxon>Aquificales</taxon>
        <taxon>Hydrogenothermaceae</taxon>
        <taxon>Persephonella</taxon>
    </lineage>
</organism>
<comment type="subunit">
    <text evidence="2">DNA polymerase III contains a core (composed of alpha, epsilon and theta chains) that associates with a tau subunit. This core dimerizes to form the POLIII' complex. PolIII' associates with the gamma complex (composed of gamma, delta, delta', psi and chi chains) and with the beta chain to form the complete DNA polymerase III complex.</text>
</comment>
<dbReference type="Gene3D" id="3.30.420.10">
    <property type="entry name" value="Ribonuclease H-like superfamily/Ribonuclease H"/>
    <property type="match status" value="1"/>
</dbReference>
<dbReference type="CDD" id="cd06127">
    <property type="entry name" value="DEDDh"/>
    <property type="match status" value="1"/>
</dbReference>
<dbReference type="InterPro" id="IPR013520">
    <property type="entry name" value="Ribonucl_H"/>
</dbReference>
<dbReference type="PANTHER" id="PTHR30231">
    <property type="entry name" value="DNA POLYMERASE III SUBUNIT EPSILON"/>
    <property type="match status" value="1"/>
</dbReference>
<dbReference type="PaxDb" id="123214-PERMA_0590"/>
<gene>
    <name evidence="4" type="ordered locus">PERMA_0590</name>
</gene>
<accession>C0QUL4</accession>
<comment type="function">
    <text evidence="1">DNA polymerase III is a complex, multichain enzyme responsible for most of the replicative synthesis in bacteria. The epsilon subunit contain the editing function and is a proofreading 3'-5' exonuclease.</text>
</comment>
<dbReference type="AlphaFoldDB" id="C0QUL4"/>
<feature type="domain" description="Exonuclease" evidence="3">
    <location>
        <begin position="10"/>
        <end position="177"/>
    </location>
</feature>
<dbReference type="InterPro" id="IPR036397">
    <property type="entry name" value="RNaseH_sf"/>
</dbReference>
<sequence>MYNLTTDEAVFTIIDIETTGFNPESNDIIEIAAIKYQGNIILDRFWSLIKPEIELIPEHISKLTGITTAMVIDQPTVDKVLPDFLNFIENTILVGHNIRFDLAFLNKKAKEILNKTIKNPFICTDHLARKILSDIDSKSLASIAQHFNIPFSRQHRAMYDAEVNLEIFIKMLRFLEDYNVFKVMDIIKLSEGKKVNYREKRRRYV</sequence>
<dbReference type="eggNOG" id="COG2176">
    <property type="taxonomic scope" value="Bacteria"/>
</dbReference>
<evidence type="ECO:0000313" key="5">
    <source>
        <dbReference type="Proteomes" id="UP000001366"/>
    </source>
</evidence>
<dbReference type="GO" id="GO:0005829">
    <property type="term" value="C:cytosol"/>
    <property type="evidence" value="ECO:0007669"/>
    <property type="project" value="TreeGrafter"/>
</dbReference>
<dbReference type="SUPFAM" id="SSF53098">
    <property type="entry name" value="Ribonuclease H-like"/>
    <property type="match status" value="1"/>
</dbReference>
<dbReference type="GO" id="GO:0003887">
    <property type="term" value="F:DNA-directed DNA polymerase activity"/>
    <property type="evidence" value="ECO:0007669"/>
    <property type="project" value="UniProtKB-EC"/>
</dbReference>
<protein>
    <submittedName>
        <fullName evidence="4">DNA polymerase III subunit epsilon</fullName>
        <ecNumber evidence="4">2.7.7.7</ecNumber>
    </submittedName>
</protein>
<dbReference type="NCBIfam" id="TIGR00573">
    <property type="entry name" value="dnaq"/>
    <property type="match status" value="1"/>
</dbReference>